<dbReference type="InterPro" id="IPR010281">
    <property type="entry name" value="DUF885"/>
</dbReference>
<dbReference type="EMBL" id="FUYP01000015">
    <property type="protein sequence ID" value="SKB72153.1"/>
    <property type="molecule type" value="Genomic_DNA"/>
</dbReference>
<dbReference type="RefSeq" id="WP_079639106.1">
    <property type="nucleotide sequence ID" value="NZ_FUYP01000015.1"/>
</dbReference>
<evidence type="ECO:0000313" key="2">
    <source>
        <dbReference type="Proteomes" id="UP000190044"/>
    </source>
</evidence>
<dbReference type="Pfam" id="PF05960">
    <property type="entry name" value="DUF885"/>
    <property type="match status" value="1"/>
</dbReference>
<keyword evidence="2" id="KW-1185">Reference proteome</keyword>
<dbReference type="Proteomes" id="UP000190044">
    <property type="component" value="Unassembled WGS sequence"/>
</dbReference>
<dbReference type="AlphaFoldDB" id="A0A1T5DL12"/>
<dbReference type="OrthoDB" id="9760040at2"/>
<dbReference type="PANTHER" id="PTHR33361:SF2">
    <property type="entry name" value="DUF885 DOMAIN-CONTAINING PROTEIN"/>
    <property type="match status" value="1"/>
</dbReference>
<gene>
    <name evidence="1" type="ORF">SAMN06295937_101511</name>
</gene>
<proteinExistence type="predicted"/>
<organism evidence="1 2">
    <name type="scientific">Sphingopyxis flava</name>
    <dbReference type="NCBI Taxonomy" id="1507287"/>
    <lineage>
        <taxon>Bacteria</taxon>
        <taxon>Pseudomonadati</taxon>
        <taxon>Pseudomonadota</taxon>
        <taxon>Alphaproteobacteria</taxon>
        <taxon>Sphingomonadales</taxon>
        <taxon>Sphingomonadaceae</taxon>
        <taxon>Sphingopyxis</taxon>
    </lineage>
</organism>
<accession>A0A1T5DL12</accession>
<protein>
    <submittedName>
        <fullName evidence="1">Uncharacterized conserved protein, DUF885 familyt</fullName>
    </submittedName>
</protein>
<name>A0A1T5DL12_9SPHN</name>
<dbReference type="PANTHER" id="PTHR33361">
    <property type="entry name" value="GLR0591 PROTEIN"/>
    <property type="match status" value="1"/>
</dbReference>
<sequence>MNAHAGTLGDIAEEVWQALVERDPYMATTAGLRPSQYPRGDLAEAEAVAANARERLARLKHIDSSQLDRTERLTLAHLRYWLENEACEPSRWWTGFGVTPYSMSIFSIMPQMLFPGIDLEDAAEAERYLALAEGYVLAVVALRDRLIAQADIGWRLPRPAIGCGRNTIDEIAAAAAASIDLEPNRKVSPEVRAHIKALVETRLRPAFAELRATLDDEYERLAPEEAGMCHQPDGIDAYRNWVRYHLSYDADPSKIHDVGLAEVANLAEAMKRVRVEAFDHSGNEASFHSRLRNDSRAKVATAEELEATYKRHLARMELVFAGLVRKAPRAAARIQRLAPALEAGMTFGYYEPPPTPGADGIYHYSGNGIPDRMQLNAAPLIFHELVPGHHIAIARQSENDALPDLRRRTFSLSAFNEGWAEYSAGLAEEAGLYDDPYDLYGWLAHQRFVAQRLVVDTGLNFYGWPLERARAYMRANTMESDAQIASETLRYATDMPGQALAYRMGFLKFREIRERIRDRLGEDFDLADFHEAILDQGSLPLEVLEDAFDSWDGEREPAAST</sequence>
<reference evidence="2" key="1">
    <citation type="submission" date="2017-02" db="EMBL/GenBank/DDBJ databases">
        <authorList>
            <person name="Varghese N."/>
            <person name="Submissions S."/>
        </authorList>
    </citation>
    <scope>NUCLEOTIDE SEQUENCE [LARGE SCALE GENOMIC DNA]</scope>
    <source>
        <strain evidence="2">R11H</strain>
    </source>
</reference>
<evidence type="ECO:0000313" key="1">
    <source>
        <dbReference type="EMBL" id="SKB72153.1"/>
    </source>
</evidence>